<gene>
    <name evidence="2" type="ORF">GWC95_08450</name>
</gene>
<keyword evidence="3" id="KW-1185">Reference proteome</keyword>
<feature type="signal peptide" evidence="1">
    <location>
        <begin position="1"/>
        <end position="23"/>
    </location>
</feature>
<evidence type="ECO:0000256" key="1">
    <source>
        <dbReference type="SAM" id="SignalP"/>
    </source>
</evidence>
<dbReference type="Proteomes" id="UP000753802">
    <property type="component" value="Unassembled WGS sequence"/>
</dbReference>
<comment type="caution">
    <text evidence="2">The sequence shown here is derived from an EMBL/GenBank/DDBJ whole genome shotgun (WGS) entry which is preliminary data.</text>
</comment>
<dbReference type="RefSeq" id="WP_161818269.1">
    <property type="nucleotide sequence ID" value="NZ_JAACJS010000012.1"/>
</dbReference>
<name>A0ABW9ZS67_9BACT</name>
<reference evidence="2 3" key="1">
    <citation type="submission" date="2020-01" db="EMBL/GenBank/DDBJ databases">
        <title>Genome analysis.</title>
        <authorList>
            <person name="Wu S."/>
            <person name="Wang G."/>
        </authorList>
    </citation>
    <scope>NUCLEOTIDE SEQUENCE [LARGE SCALE GENOMIC DNA]</scope>
    <source>
        <strain evidence="2 3">SYL130</strain>
    </source>
</reference>
<keyword evidence="1" id="KW-0732">Signal</keyword>
<dbReference type="EMBL" id="JAACJS010000012">
    <property type="protein sequence ID" value="NCI49949.1"/>
    <property type="molecule type" value="Genomic_DNA"/>
</dbReference>
<feature type="chain" id="PRO_5046363923" evidence="1">
    <location>
        <begin position="24"/>
        <end position="142"/>
    </location>
</feature>
<accession>A0ABW9ZS67</accession>
<protein>
    <submittedName>
        <fullName evidence="2">Uncharacterized protein</fullName>
    </submittedName>
</protein>
<proteinExistence type="predicted"/>
<sequence>MMRVCRSHTLLAFLLSFTTSFLCKQGLAQRAGCDGGYAALSGKSGGPISAYILSAQKGITGYQQVNKRTEHIVVDSFHVTITRNDVTVLKMKSESCYFTEQLKTFFSTLVQGDKVVFDAIFARMNCPGPTSRWIEPMEFIIQ</sequence>
<evidence type="ECO:0000313" key="3">
    <source>
        <dbReference type="Proteomes" id="UP000753802"/>
    </source>
</evidence>
<organism evidence="2 3">
    <name type="scientific">Sediminibacterium roseum</name>
    <dbReference type="NCBI Taxonomy" id="1978412"/>
    <lineage>
        <taxon>Bacteria</taxon>
        <taxon>Pseudomonadati</taxon>
        <taxon>Bacteroidota</taxon>
        <taxon>Chitinophagia</taxon>
        <taxon>Chitinophagales</taxon>
        <taxon>Chitinophagaceae</taxon>
        <taxon>Sediminibacterium</taxon>
    </lineage>
</organism>
<evidence type="ECO:0000313" key="2">
    <source>
        <dbReference type="EMBL" id="NCI49949.1"/>
    </source>
</evidence>